<evidence type="ECO:0000256" key="11">
    <source>
        <dbReference type="SAM" id="Phobius"/>
    </source>
</evidence>
<comment type="similarity">
    <text evidence="2">Belongs to the peptidase S54 family.</text>
</comment>
<name>A0A8T2QEH0_CERRI</name>
<reference evidence="13" key="1">
    <citation type="submission" date="2021-08" db="EMBL/GenBank/DDBJ databases">
        <title>WGS assembly of Ceratopteris richardii.</title>
        <authorList>
            <person name="Marchant D.B."/>
            <person name="Chen G."/>
            <person name="Jenkins J."/>
            <person name="Shu S."/>
            <person name="Leebens-Mack J."/>
            <person name="Grimwood J."/>
            <person name="Schmutz J."/>
            <person name="Soltis P."/>
            <person name="Soltis D."/>
            <person name="Chen Z.-H."/>
        </authorList>
    </citation>
    <scope>NUCLEOTIDE SEQUENCE</scope>
    <source>
        <strain evidence="13">Whitten #5841</strain>
        <tissue evidence="13">Leaf</tissue>
    </source>
</reference>
<evidence type="ECO:0000256" key="1">
    <source>
        <dbReference type="ARBA" id="ARBA00004141"/>
    </source>
</evidence>
<dbReference type="GO" id="GO:0006508">
    <property type="term" value="P:proteolysis"/>
    <property type="evidence" value="ECO:0007669"/>
    <property type="project" value="UniProtKB-KW"/>
</dbReference>
<evidence type="ECO:0000256" key="5">
    <source>
        <dbReference type="ARBA" id="ARBA00022723"/>
    </source>
</evidence>
<gene>
    <name evidence="13" type="ORF">KP509_36G065500</name>
</gene>
<dbReference type="SUPFAM" id="SSF144091">
    <property type="entry name" value="Rhomboid-like"/>
    <property type="match status" value="1"/>
</dbReference>
<dbReference type="AlphaFoldDB" id="A0A8T2QEH0"/>
<evidence type="ECO:0000256" key="6">
    <source>
        <dbReference type="ARBA" id="ARBA00022771"/>
    </source>
</evidence>
<sequence>MLWWLQPVTLLMSTTLLVAYAYRSDLYRLIQSHQTPLYQRAFILVFYHENGLHLLKSIAWVLKLCSHLERKYGSLHLLYTTTMMIISTQGLVLLVLVISQMFTDGRLDSSVLGAQLSSFNPGFSGVLFSLQLCMKAIPFNENENARTRSDRRDNYKPVAGLIVLAALQTFYLAAAHFLIAICGIAVGFLYQRTSRIRRALSVYFHLTISRFFLNLYSSVRNDYAQDLRRRDQSNTVEETCVPFDPQLQWQCHRCSEINGVFLLSCEGCRVCRSYSV</sequence>
<evidence type="ECO:0000256" key="7">
    <source>
        <dbReference type="ARBA" id="ARBA00022801"/>
    </source>
</evidence>
<evidence type="ECO:0000313" key="13">
    <source>
        <dbReference type="EMBL" id="KAH7281833.1"/>
    </source>
</evidence>
<keyword evidence="14" id="KW-1185">Reference proteome</keyword>
<dbReference type="Pfam" id="PF01694">
    <property type="entry name" value="Rhomboid"/>
    <property type="match status" value="1"/>
</dbReference>
<evidence type="ECO:0000256" key="8">
    <source>
        <dbReference type="ARBA" id="ARBA00022833"/>
    </source>
</evidence>
<keyword evidence="6" id="KW-0863">Zinc-finger</keyword>
<dbReference type="PROSITE" id="PS01358">
    <property type="entry name" value="ZF_RANBP2_1"/>
    <property type="match status" value="1"/>
</dbReference>
<dbReference type="GO" id="GO:0004252">
    <property type="term" value="F:serine-type endopeptidase activity"/>
    <property type="evidence" value="ECO:0007669"/>
    <property type="project" value="InterPro"/>
</dbReference>
<dbReference type="InterPro" id="IPR001876">
    <property type="entry name" value="Znf_RanBP2"/>
</dbReference>
<dbReference type="PANTHER" id="PTHR43066:SF1">
    <property type="entry name" value="RHOMBOID PROTEIN 2"/>
    <property type="match status" value="1"/>
</dbReference>
<accession>A0A8T2QEH0</accession>
<keyword evidence="9 11" id="KW-1133">Transmembrane helix</keyword>
<proteinExistence type="inferred from homology"/>
<dbReference type="InterPro" id="IPR022764">
    <property type="entry name" value="Peptidase_S54_rhomboid_dom"/>
</dbReference>
<keyword evidence="8" id="KW-0862">Zinc</keyword>
<feature type="transmembrane region" description="Helical" evidence="11">
    <location>
        <begin position="158"/>
        <end position="190"/>
    </location>
</feature>
<dbReference type="GO" id="GO:0016020">
    <property type="term" value="C:membrane"/>
    <property type="evidence" value="ECO:0007669"/>
    <property type="project" value="UniProtKB-SubCell"/>
</dbReference>
<keyword evidence="3" id="KW-0645">Protease</keyword>
<keyword evidence="7" id="KW-0378">Hydrolase</keyword>
<dbReference type="Gene3D" id="1.20.1540.10">
    <property type="entry name" value="Rhomboid-like"/>
    <property type="match status" value="1"/>
</dbReference>
<evidence type="ECO:0000256" key="2">
    <source>
        <dbReference type="ARBA" id="ARBA00009045"/>
    </source>
</evidence>
<protein>
    <recommendedName>
        <fullName evidence="12">RanBP2-type domain-containing protein</fullName>
    </recommendedName>
</protein>
<feature type="transmembrane region" description="Helical" evidence="11">
    <location>
        <begin position="76"/>
        <end position="98"/>
    </location>
</feature>
<dbReference type="PANTHER" id="PTHR43066">
    <property type="entry name" value="RHOMBOID-RELATED PROTEIN"/>
    <property type="match status" value="1"/>
</dbReference>
<comment type="subcellular location">
    <subcellularLocation>
        <location evidence="1">Membrane</location>
        <topology evidence="1">Multi-pass membrane protein</topology>
    </subcellularLocation>
</comment>
<feature type="domain" description="RanBP2-type" evidence="12">
    <location>
        <begin position="249"/>
        <end position="268"/>
    </location>
</feature>
<keyword evidence="10 11" id="KW-0472">Membrane</keyword>
<dbReference type="GO" id="GO:0008270">
    <property type="term" value="F:zinc ion binding"/>
    <property type="evidence" value="ECO:0007669"/>
    <property type="project" value="UniProtKB-KW"/>
</dbReference>
<keyword evidence="4 11" id="KW-0812">Transmembrane</keyword>
<dbReference type="EMBL" id="CM035441">
    <property type="protein sequence ID" value="KAH7281833.1"/>
    <property type="molecule type" value="Genomic_DNA"/>
</dbReference>
<dbReference type="Proteomes" id="UP000825935">
    <property type="component" value="Chromosome 36"/>
</dbReference>
<evidence type="ECO:0000256" key="10">
    <source>
        <dbReference type="ARBA" id="ARBA00023136"/>
    </source>
</evidence>
<evidence type="ECO:0000256" key="3">
    <source>
        <dbReference type="ARBA" id="ARBA00022670"/>
    </source>
</evidence>
<dbReference type="InterPro" id="IPR035952">
    <property type="entry name" value="Rhomboid-like_sf"/>
</dbReference>
<comment type="caution">
    <text evidence="13">The sequence shown here is derived from an EMBL/GenBank/DDBJ whole genome shotgun (WGS) entry which is preliminary data.</text>
</comment>
<evidence type="ECO:0000256" key="4">
    <source>
        <dbReference type="ARBA" id="ARBA00022692"/>
    </source>
</evidence>
<evidence type="ECO:0000259" key="12">
    <source>
        <dbReference type="PROSITE" id="PS01358"/>
    </source>
</evidence>
<organism evidence="13 14">
    <name type="scientific">Ceratopteris richardii</name>
    <name type="common">Triangle waterfern</name>
    <dbReference type="NCBI Taxonomy" id="49495"/>
    <lineage>
        <taxon>Eukaryota</taxon>
        <taxon>Viridiplantae</taxon>
        <taxon>Streptophyta</taxon>
        <taxon>Embryophyta</taxon>
        <taxon>Tracheophyta</taxon>
        <taxon>Polypodiopsida</taxon>
        <taxon>Polypodiidae</taxon>
        <taxon>Polypodiales</taxon>
        <taxon>Pteridineae</taxon>
        <taxon>Pteridaceae</taxon>
        <taxon>Parkerioideae</taxon>
        <taxon>Ceratopteris</taxon>
    </lineage>
</organism>
<keyword evidence="5" id="KW-0479">Metal-binding</keyword>
<evidence type="ECO:0000256" key="9">
    <source>
        <dbReference type="ARBA" id="ARBA00022989"/>
    </source>
</evidence>
<evidence type="ECO:0000313" key="14">
    <source>
        <dbReference type="Proteomes" id="UP000825935"/>
    </source>
</evidence>